<evidence type="ECO:0000313" key="2">
    <source>
        <dbReference type="EMBL" id="QDU89473.1"/>
    </source>
</evidence>
<sequence length="315" mass="32474">MTIKVQCPCGLRLSAPESAAGKKGKCSKCGRTFIIPIPEPVAAPVEPSSSIGAEAYGLGFTGLDPPELGLPDPEGGHAELGDDFGDLLDEALSEPQPASASLLERTTKPDVAAAKAAKRPSNGRPTAGLANGINLVFWGTLIVVASVFLGILAPFAAPAMIVVALLGGGIGMLLSMAGRIWCLATAGEVGAKGLLLAAVACDLAYISLPFGAAASLSSVVAAIAPRILWIATFILFVLFLRAVGKSISQEHLVNEGSAVIAIAAMCIVLLFGMLVPVLSIFAVLAFLVCILTVTFKYLKLLRFAAECVAYSGRRR</sequence>
<keyword evidence="3" id="KW-1185">Reference proteome</keyword>
<evidence type="ECO:0000256" key="1">
    <source>
        <dbReference type="SAM" id="Phobius"/>
    </source>
</evidence>
<accession>A0A518DDE3</accession>
<name>A0A518DDE3_9BACT</name>
<evidence type="ECO:0000313" key="3">
    <source>
        <dbReference type="Proteomes" id="UP000317429"/>
    </source>
</evidence>
<keyword evidence="1" id="KW-0812">Transmembrane</keyword>
<dbReference type="RefSeq" id="WP_145286079.1">
    <property type="nucleotide sequence ID" value="NZ_CP036291.1"/>
</dbReference>
<proteinExistence type="predicted"/>
<dbReference type="AlphaFoldDB" id="A0A518DDE3"/>
<dbReference type="KEGG" id="pnd:Pla175_28630"/>
<protein>
    <submittedName>
        <fullName evidence="2">Uncharacterized protein</fullName>
    </submittedName>
</protein>
<keyword evidence="1" id="KW-1133">Transmembrane helix</keyword>
<dbReference type="Proteomes" id="UP000317429">
    <property type="component" value="Chromosome"/>
</dbReference>
<feature type="transmembrane region" description="Helical" evidence="1">
    <location>
        <begin position="159"/>
        <end position="182"/>
    </location>
</feature>
<feature type="transmembrane region" description="Helical" evidence="1">
    <location>
        <begin position="277"/>
        <end position="295"/>
    </location>
</feature>
<reference evidence="2 3" key="1">
    <citation type="submission" date="2019-02" db="EMBL/GenBank/DDBJ databases">
        <title>Deep-cultivation of Planctomycetes and their phenomic and genomic characterization uncovers novel biology.</title>
        <authorList>
            <person name="Wiegand S."/>
            <person name="Jogler M."/>
            <person name="Boedeker C."/>
            <person name="Pinto D."/>
            <person name="Vollmers J."/>
            <person name="Rivas-Marin E."/>
            <person name="Kohn T."/>
            <person name="Peeters S.H."/>
            <person name="Heuer A."/>
            <person name="Rast P."/>
            <person name="Oberbeckmann S."/>
            <person name="Bunk B."/>
            <person name="Jeske O."/>
            <person name="Meyerdierks A."/>
            <person name="Storesund J.E."/>
            <person name="Kallscheuer N."/>
            <person name="Luecker S."/>
            <person name="Lage O.M."/>
            <person name="Pohl T."/>
            <person name="Merkel B.J."/>
            <person name="Hornburger P."/>
            <person name="Mueller R.-W."/>
            <person name="Bruemmer F."/>
            <person name="Labrenz M."/>
            <person name="Spormann A.M."/>
            <person name="Op den Camp H."/>
            <person name="Overmann J."/>
            <person name="Amann R."/>
            <person name="Jetten M.S.M."/>
            <person name="Mascher T."/>
            <person name="Medema M.H."/>
            <person name="Devos D.P."/>
            <person name="Kaster A.-K."/>
            <person name="Ovreas L."/>
            <person name="Rohde M."/>
            <person name="Galperin M.Y."/>
            <person name="Jogler C."/>
        </authorList>
    </citation>
    <scope>NUCLEOTIDE SEQUENCE [LARGE SCALE GENOMIC DNA]</scope>
    <source>
        <strain evidence="2 3">Pla175</strain>
    </source>
</reference>
<keyword evidence="1" id="KW-0472">Membrane</keyword>
<feature type="transmembrane region" description="Helical" evidence="1">
    <location>
        <begin position="219"/>
        <end position="240"/>
    </location>
</feature>
<feature type="transmembrane region" description="Helical" evidence="1">
    <location>
        <begin position="128"/>
        <end position="153"/>
    </location>
</feature>
<gene>
    <name evidence="2" type="ORF">Pla175_28630</name>
</gene>
<feature type="transmembrane region" description="Helical" evidence="1">
    <location>
        <begin position="252"/>
        <end position="271"/>
    </location>
</feature>
<organism evidence="2 3">
    <name type="scientific">Pirellulimonas nuda</name>
    <dbReference type="NCBI Taxonomy" id="2528009"/>
    <lineage>
        <taxon>Bacteria</taxon>
        <taxon>Pseudomonadati</taxon>
        <taxon>Planctomycetota</taxon>
        <taxon>Planctomycetia</taxon>
        <taxon>Pirellulales</taxon>
        <taxon>Lacipirellulaceae</taxon>
        <taxon>Pirellulimonas</taxon>
    </lineage>
</organism>
<feature type="transmembrane region" description="Helical" evidence="1">
    <location>
        <begin position="194"/>
        <end position="213"/>
    </location>
</feature>
<dbReference type="EMBL" id="CP036291">
    <property type="protein sequence ID" value="QDU89473.1"/>
    <property type="molecule type" value="Genomic_DNA"/>
</dbReference>